<evidence type="ECO:0000313" key="4">
    <source>
        <dbReference type="Proteomes" id="UP000216538"/>
    </source>
</evidence>
<name>A0A265DTQ5_9GAMM</name>
<dbReference type="GO" id="GO:0016706">
    <property type="term" value="F:2-oxoglutarate-dependent dioxygenase activity"/>
    <property type="evidence" value="ECO:0007669"/>
    <property type="project" value="UniProtKB-ARBA"/>
</dbReference>
<dbReference type="EMBL" id="NPEY01000019">
    <property type="protein sequence ID" value="OZT72701.1"/>
    <property type="molecule type" value="Genomic_DNA"/>
</dbReference>
<evidence type="ECO:0000313" key="1">
    <source>
        <dbReference type="EMBL" id="EHJ94861.1"/>
    </source>
</evidence>
<dbReference type="Gene3D" id="2.60.120.620">
    <property type="entry name" value="q2cbj1_9rhob like domain"/>
    <property type="match status" value="1"/>
</dbReference>
<dbReference type="PANTHER" id="PTHR20883:SF49">
    <property type="entry name" value="PHYTANOYL-COA DIOXYGENASE"/>
    <property type="match status" value="1"/>
</dbReference>
<dbReference type="OrthoDB" id="9814777at2"/>
<keyword evidence="4" id="KW-1185">Reference proteome</keyword>
<evidence type="ECO:0000313" key="2">
    <source>
        <dbReference type="EMBL" id="OZT72701.1"/>
    </source>
</evidence>
<organism evidence="1 3">
    <name type="scientific">Vreelandella boliviensis LC1</name>
    <dbReference type="NCBI Taxonomy" id="1072583"/>
    <lineage>
        <taxon>Bacteria</taxon>
        <taxon>Pseudomonadati</taxon>
        <taxon>Pseudomonadota</taxon>
        <taxon>Gammaproteobacteria</taxon>
        <taxon>Oceanospirillales</taxon>
        <taxon>Halomonadaceae</taxon>
        <taxon>Vreelandella</taxon>
    </lineage>
</organism>
<dbReference type="GO" id="GO:0005506">
    <property type="term" value="F:iron ion binding"/>
    <property type="evidence" value="ECO:0007669"/>
    <property type="project" value="UniProtKB-ARBA"/>
</dbReference>
<gene>
    <name evidence="2" type="ORF">CE457_18110</name>
    <name evidence="1" type="ORF">KUC_1820</name>
</gene>
<dbReference type="Proteomes" id="UP000216538">
    <property type="component" value="Unassembled WGS sequence"/>
</dbReference>
<dbReference type="PANTHER" id="PTHR20883">
    <property type="entry name" value="PHYTANOYL-COA DIOXYGENASE DOMAIN CONTAINING 1"/>
    <property type="match status" value="1"/>
</dbReference>
<evidence type="ECO:0000313" key="3">
    <source>
        <dbReference type="Proteomes" id="UP000005756"/>
    </source>
</evidence>
<reference evidence="1 3" key="1">
    <citation type="submission" date="2011-10" db="EMBL/GenBank/DDBJ databases">
        <authorList>
            <person name="Quillaguamn J."/>
            <person name="Guzmn D."/>
            <person name="Balderrama-Subieta A."/>
            <person name="Cardona-Ortuo C."/>
            <person name="Guevara-Martnez M."/>
            <person name="Callisaya-Quispe N."/>
        </authorList>
    </citation>
    <scope>NUCLEOTIDE SEQUENCE [LARGE SCALE GENOMIC DNA]</scope>
    <source>
        <strain evidence="1 3">LC1</strain>
    </source>
</reference>
<proteinExistence type="predicted"/>
<accession>A0A265DTQ5</accession>
<dbReference type="STRING" id="1072583.KUC_1820"/>
<dbReference type="AlphaFoldDB" id="A0A265DTQ5"/>
<dbReference type="Pfam" id="PF05721">
    <property type="entry name" value="PhyH"/>
    <property type="match status" value="1"/>
</dbReference>
<sequence length="275" mass="30465">MQATTNSAQSFIADDARIFEQYSQDGVVCLRNVLNESWLNRLKEGTSDAIEQGSPHHFRFGTPNEPGFFFGDVMLWQRWPSFCEFAFEGPLAKLAGQLMNSQSVTFYHDFLLVKDAGSSKPTPWHQDQSYWCVGGDQALTIWAPLDAVSSANTLEFVRGSHRWNTLYAAVPFADESAFDGSRDGRPVIPDITQCCSDEDIVSWSLQPGDCLAFHARTLHRAPGNPLPHPRRVLSTCWAGDDAHYIEIASDLAPPIKGDGLLPGAPLACTTFPRIF</sequence>
<dbReference type="EMBL" id="JH393257">
    <property type="protein sequence ID" value="EHJ94861.1"/>
    <property type="molecule type" value="Genomic_DNA"/>
</dbReference>
<protein>
    <submittedName>
        <fullName evidence="2">Short-chain dehydrogenase</fullName>
    </submittedName>
</protein>
<dbReference type="Proteomes" id="UP000005756">
    <property type="component" value="Unassembled WGS sequence"/>
</dbReference>
<dbReference type="SUPFAM" id="SSF51197">
    <property type="entry name" value="Clavaminate synthase-like"/>
    <property type="match status" value="1"/>
</dbReference>
<dbReference type="RefSeq" id="WP_007112797.1">
    <property type="nucleotide sequence ID" value="NZ_JH393257.1"/>
</dbReference>
<reference evidence="2 4" key="2">
    <citation type="submission" date="2017-07" db="EMBL/GenBank/DDBJ databases">
        <title>Shotgun whole genome sequences of three halophilic bacterial isolates.</title>
        <authorList>
            <person name="Pozzo T."/>
            <person name="Higdon S.M."/>
            <person name="Quillaguaman J."/>
        </authorList>
    </citation>
    <scope>NUCLEOTIDE SEQUENCE [LARGE SCALE GENOMIC DNA]</scope>
    <source>
        <strain evidence="2 4">LC1</strain>
    </source>
</reference>
<dbReference type="InterPro" id="IPR008775">
    <property type="entry name" value="Phytyl_CoA_dOase-like"/>
</dbReference>